<protein>
    <submittedName>
        <fullName evidence="1">Uncharacterized protein</fullName>
    </submittedName>
</protein>
<sequence>MSRNLVLGDELELNKALIPRSCINIRSAVVDLVPDPTVGSDSTVLDFKSDQSISLLRISFRRHAGNVIFISDWPKDEGETIGLDGVFKNKSAIINILDTGDAFNVYVDGTKIHRFKKRYQIEVSKVGYLLDPLDTTSVLANQLTVDVTVDPVPSNYQEAFFPLTAADIAFESQLHPFDVVIIGSGIGGGVLATDLLRKNKILASNSSYFTNESTPKPPGGIIGAPPSDDKSRRILVIERGGVLFQTHPLNMPQPSSRGTYGQMNDFFYNKLKKQFDMDQETAEIWKGGPVYCLGGRSTVWGLFTPRIALDTMVAHFPEDVTNSLTDKYLRRAEELMDLSYPSTLPIHQAVIDKLNTQTQKDLPEAQWQWGRIASEFKDNDNYQFAKGAYSTVDKLMEAAMDDPQGESKFKTVLNAHVDRLEPQPLKGKKERVEYVVIKDGDKDYKIKCGTAVLSAGAVESAAILLRSASGASLEGAYGSDFAHNFGHVTDHYIFSVAMPFYYRNMAMKDVVGGMKLQTDIKLTAGKDELDDSAPVALANLSLDASSFLPRGSFPHTELPLFIIAYILPSPLSPENSIVLDQHGNPKIHVGYAEDPGLEHKKKTLIDFAVDVMNKLSQVLDLQFVHVDKKASIYEPLPVITAQHLTLNVLGPGGVAHELGSIPMPNSEGANGLVDSSLQLQYGWDNVYVCDLSVFPYSPAANPTLSLAALALRLSDELVNTENSQPIWVYNLTPSTVWVTMTLSREAEPGLVGPYELVEIKSGRVSLWKRTRRETIFIYGSDSAVRKNFDVQMVYPGVNAMIVHSPPPAL</sequence>
<gene>
    <name evidence="1" type="ORF">BDN72DRAFT_856098</name>
</gene>
<evidence type="ECO:0000313" key="2">
    <source>
        <dbReference type="Proteomes" id="UP000308600"/>
    </source>
</evidence>
<dbReference type="EMBL" id="ML208296">
    <property type="protein sequence ID" value="TFK71532.1"/>
    <property type="molecule type" value="Genomic_DNA"/>
</dbReference>
<accession>A0ACD3B1P3</accession>
<evidence type="ECO:0000313" key="1">
    <source>
        <dbReference type="EMBL" id="TFK71532.1"/>
    </source>
</evidence>
<organism evidence="1 2">
    <name type="scientific">Pluteus cervinus</name>
    <dbReference type="NCBI Taxonomy" id="181527"/>
    <lineage>
        <taxon>Eukaryota</taxon>
        <taxon>Fungi</taxon>
        <taxon>Dikarya</taxon>
        <taxon>Basidiomycota</taxon>
        <taxon>Agaricomycotina</taxon>
        <taxon>Agaricomycetes</taxon>
        <taxon>Agaricomycetidae</taxon>
        <taxon>Agaricales</taxon>
        <taxon>Pluteineae</taxon>
        <taxon>Pluteaceae</taxon>
        <taxon>Pluteus</taxon>
    </lineage>
</organism>
<name>A0ACD3B1P3_9AGAR</name>
<reference evidence="1 2" key="1">
    <citation type="journal article" date="2019" name="Nat. Ecol. Evol.">
        <title>Megaphylogeny resolves global patterns of mushroom evolution.</title>
        <authorList>
            <person name="Varga T."/>
            <person name="Krizsan K."/>
            <person name="Foldi C."/>
            <person name="Dima B."/>
            <person name="Sanchez-Garcia M."/>
            <person name="Sanchez-Ramirez S."/>
            <person name="Szollosi G.J."/>
            <person name="Szarkandi J.G."/>
            <person name="Papp V."/>
            <person name="Albert L."/>
            <person name="Andreopoulos W."/>
            <person name="Angelini C."/>
            <person name="Antonin V."/>
            <person name="Barry K.W."/>
            <person name="Bougher N.L."/>
            <person name="Buchanan P."/>
            <person name="Buyck B."/>
            <person name="Bense V."/>
            <person name="Catcheside P."/>
            <person name="Chovatia M."/>
            <person name="Cooper J."/>
            <person name="Damon W."/>
            <person name="Desjardin D."/>
            <person name="Finy P."/>
            <person name="Geml J."/>
            <person name="Haridas S."/>
            <person name="Hughes K."/>
            <person name="Justo A."/>
            <person name="Karasinski D."/>
            <person name="Kautmanova I."/>
            <person name="Kiss B."/>
            <person name="Kocsube S."/>
            <person name="Kotiranta H."/>
            <person name="LaButti K.M."/>
            <person name="Lechner B.E."/>
            <person name="Liimatainen K."/>
            <person name="Lipzen A."/>
            <person name="Lukacs Z."/>
            <person name="Mihaltcheva S."/>
            <person name="Morgado L.N."/>
            <person name="Niskanen T."/>
            <person name="Noordeloos M.E."/>
            <person name="Ohm R.A."/>
            <person name="Ortiz-Santana B."/>
            <person name="Ovrebo C."/>
            <person name="Racz N."/>
            <person name="Riley R."/>
            <person name="Savchenko A."/>
            <person name="Shiryaev A."/>
            <person name="Soop K."/>
            <person name="Spirin V."/>
            <person name="Szebenyi C."/>
            <person name="Tomsovsky M."/>
            <person name="Tulloss R.E."/>
            <person name="Uehling J."/>
            <person name="Grigoriev I.V."/>
            <person name="Vagvolgyi C."/>
            <person name="Papp T."/>
            <person name="Martin F.M."/>
            <person name="Miettinen O."/>
            <person name="Hibbett D.S."/>
            <person name="Nagy L.G."/>
        </authorList>
    </citation>
    <scope>NUCLEOTIDE SEQUENCE [LARGE SCALE GENOMIC DNA]</scope>
    <source>
        <strain evidence="1 2">NL-1719</strain>
    </source>
</reference>
<proteinExistence type="predicted"/>
<dbReference type="Proteomes" id="UP000308600">
    <property type="component" value="Unassembled WGS sequence"/>
</dbReference>
<keyword evidence="2" id="KW-1185">Reference proteome</keyword>